<evidence type="ECO:0000256" key="3">
    <source>
        <dbReference type="RuleBase" id="RU004447"/>
    </source>
</evidence>
<dbReference type="RefSeq" id="WP_256765223.1">
    <property type="nucleotide sequence ID" value="NZ_JANIGO010000005.1"/>
</dbReference>
<dbReference type="Pfam" id="PF00675">
    <property type="entry name" value="Peptidase_M16"/>
    <property type="match status" value="1"/>
</dbReference>
<proteinExistence type="inferred from homology"/>
<dbReference type="EMBL" id="JANIGO010000005">
    <property type="protein sequence ID" value="MCQ8897416.1"/>
    <property type="molecule type" value="Genomic_DNA"/>
</dbReference>
<dbReference type="InterPro" id="IPR007863">
    <property type="entry name" value="Peptidase_M16_C"/>
</dbReference>
<feature type="signal peptide" evidence="4">
    <location>
        <begin position="1"/>
        <end position="37"/>
    </location>
</feature>
<comment type="cofactor">
    <cofactor evidence="1">
        <name>Zn(2+)</name>
        <dbReference type="ChEBI" id="CHEBI:29105"/>
    </cofactor>
</comment>
<protein>
    <submittedName>
        <fullName evidence="7">Insulinase family protein</fullName>
    </submittedName>
</protein>
<comment type="caution">
    <text evidence="7">The sequence shown here is derived from an EMBL/GenBank/DDBJ whole genome shotgun (WGS) entry which is preliminary data.</text>
</comment>
<evidence type="ECO:0000259" key="5">
    <source>
        <dbReference type="Pfam" id="PF00675"/>
    </source>
</evidence>
<gene>
    <name evidence="7" type="ORF">NQT62_13320</name>
</gene>
<dbReference type="Pfam" id="PF05193">
    <property type="entry name" value="Peptidase_M16_C"/>
    <property type="match status" value="1"/>
</dbReference>
<feature type="domain" description="Peptidase M16 N-terminal" evidence="5">
    <location>
        <begin position="53"/>
        <end position="198"/>
    </location>
</feature>
<sequence>MKQPGTYSSGPWMARMTATLGTIALSATLLAPLAARAADGEVTQYTLKNGLRLVVKEDHRSPTVAHMVWYKAGSIDEYNGTTGVAHVLEHMMFKGTKTLKPGDFSKIVAGLGGRDNAFTSRDYTAYFQQLQAKNLKRVFELEADRMANLQLTEAEFKKEIQVVMEERRWRTDDQAQSKLYEAFMATAYQANPTRTPVIGWMNDLESLTYKDARHWYNTWYTPQNAVVVVVGDVKPAQVKTWAEGTYGQVKPKQLEERKPQEEPKQEGVRRIEVKAPAENPYVMMGFKAPKLENVDKDRDPYALSVLAAVLDGYSGARMNRELVQDSKVATQVGASYDMTGRGPSMFFLDATPSDGKTVADLEPLLLAQVKKVAEQGVTEQELARVKAQLVAAQVFKRDSVFGQAMEIGQNLIIGFSVKDIDTMIEKVKSVTPAEVQSVAQRYFSPDQMTVGTLFPLPIDPNEKHNKPKGLTH</sequence>
<evidence type="ECO:0000313" key="8">
    <source>
        <dbReference type="Proteomes" id="UP001204142"/>
    </source>
</evidence>
<dbReference type="PANTHER" id="PTHR11851">
    <property type="entry name" value="METALLOPROTEASE"/>
    <property type="match status" value="1"/>
</dbReference>
<evidence type="ECO:0000256" key="2">
    <source>
        <dbReference type="ARBA" id="ARBA00007261"/>
    </source>
</evidence>
<keyword evidence="8" id="KW-1185">Reference proteome</keyword>
<accession>A0ABT1WIR6</accession>
<dbReference type="InterPro" id="IPR011765">
    <property type="entry name" value="Pept_M16_N"/>
</dbReference>
<dbReference type="InterPro" id="IPR050361">
    <property type="entry name" value="MPP/UQCRC_Complex"/>
</dbReference>
<evidence type="ECO:0000256" key="4">
    <source>
        <dbReference type="SAM" id="SignalP"/>
    </source>
</evidence>
<dbReference type="Gene3D" id="3.30.830.10">
    <property type="entry name" value="Metalloenzyme, LuxS/M16 peptidase-like"/>
    <property type="match status" value="2"/>
</dbReference>
<dbReference type="PROSITE" id="PS00143">
    <property type="entry name" value="INSULINASE"/>
    <property type="match status" value="1"/>
</dbReference>
<reference evidence="7 8" key="1">
    <citation type="submission" date="2022-07" db="EMBL/GenBank/DDBJ databases">
        <authorList>
            <person name="Xamxidin M."/>
            <person name="Wu M."/>
        </authorList>
    </citation>
    <scope>NUCLEOTIDE SEQUENCE [LARGE SCALE GENOMIC DNA]</scope>
    <source>
        <strain evidence="7 8">NBRC 111650</strain>
    </source>
</reference>
<keyword evidence="4" id="KW-0732">Signal</keyword>
<evidence type="ECO:0000313" key="7">
    <source>
        <dbReference type="EMBL" id="MCQ8897416.1"/>
    </source>
</evidence>
<dbReference type="InterPro" id="IPR011249">
    <property type="entry name" value="Metalloenz_LuxS/M16"/>
</dbReference>
<dbReference type="PANTHER" id="PTHR11851:SF49">
    <property type="entry name" value="MITOCHONDRIAL-PROCESSING PEPTIDASE SUBUNIT ALPHA"/>
    <property type="match status" value="1"/>
</dbReference>
<dbReference type="SUPFAM" id="SSF63411">
    <property type="entry name" value="LuxS/MPP-like metallohydrolase"/>
    <property type="match status" value="2"/>
</dbReference>
<feature type="domain" description="Peptidase M16 C-terminal" evidence="6">
    <location>
        <begin position="206"/>
        <end position="389"/>
    </location>
</feature>
<dbReference type="Proteomes" id="UP001204142">
    <property type="component" value="Unassembled WGS sequence"/>
</dbReference>
<dbReference type="InterPro" id="IPR001431">
    <property type="entry name" value="Pept_M16_Zn_BS"/>
</dbReference>
<comment type="similarity">
    <text evidence="2 3">Belongs to the peptidase M16 family.</text>
</comment>
<evidence type="ECO:0000256" key="1">
    <source>
        <dbReference type="ARBA" id="ARBA00001947"/>
    </source>
</evidence>
<feature type="chain" id="PRO_5045170181" evidence="4">
    <location>
        <begin position="38"/>
        <end position="472"/>
    </location>
</feature>
<name>A0ABT1WIR6_9BURK</name>
<evidence type="ECO:0000259" key="6">
    <source>
        <dbReference type="Pfam" id="PF05193"/>
    </source>
</evidence>
<organism evidence="7 8">
    <name type="scientific">Limnobacter humi</name>
    <dbReference type="NCBI Taxonomy" id="1778671"/>
    <lineage>
        <taxon>Bacteria</taxon>
        <taxon>Pseudomonadati</taxon>
        <taxon>Pseudomonadota</taxon>
        <taxon>Betaproteobacteria</taxon>
        <taxon>Burkholderiales</taxon>
        <taxon>Burkholderiaceae</taxon>
        <taxon>Limnobacter</taxon>
    </lineage>
</organism>